<dbReference type="InterPro" id="IPR003105">
    <property type="entry name" value="SRA_YDG"/>
</dbReference>
<name>A0A317SCI1_9PEZI</name>
<protein>
    <recommendedName>
        <fullName evidence="3">YDG domain-containing protein</fullName>
    </recommendedName>
</protein>
<dbReference type="PANTHER" id="PTHR14140">
    <property type="entry name" value="E3 UBIQUITIN-PROTEIN LIGASE UHRF-RELATED"/>
    <property type="match status" value="1"/>
</dbReference>
<dbReference type="GO" id="GO:0016567">
    <property type="term" value="P:protein ubiquitination"/>
    <property type="evidence" value="ECO:0007669"/>
    <property type="project" value="TreeGrafter"/>
</dbReference>
<evidence type="ECO:0000313" key="4">
    <source>
        <dbReference type="EMBL" id="PWW72213.1"/>
    </source>
</evidence>
<dbReference type="PANTHER" id="PTHR14140:SF27">
    <property type="entry name" value="OS04G0289800 PROTEIN"/>
    <property type="match status" value="1"/>
</dbReference>
<dbReference type="EMBL" id="PYWC01000114">
    <property type="protein sequence ID" value="PWW72213.1"/>
    <property type="molecule type" value="Genomic_DNA"/>
</dbReference>
<evidence type="ECO:0000313" key="5">
    <source>
        <dbReference type="Proteomes" id="UP000246991"/>
    </source>
</evidence>
<feature type="domain" description="YDG" evidence="3">
    <location>
        <begin position="179"/>
        <end position="320"/>
    </location>
</feature>
<evidence type="ECO:0000259" key="3">
    <source>
        <dbReference type="PROSITE" id="PS51015"/>
    </source>
</evidence>
<evidence type="ECO:0000256" key="1">
    <source>
        <dbReference type="ARBA" id="ARBA00023242"/>
    </source>
</evidence>
<dbReference type="STRING" id="42249.A0A317SCI1"/>
<dbReference type="AlphaFoldDB" id="A0A317SCI1"/>
<dbReference type="GO" id="GO:0005634">
    <property type="term" value="C:nucleus"/>
    <property type="evidence" value="ECO:0007669"/>
    <property type="project" value="UniProtKB-SubCell"/>
</dbReference>
<dbReference type="InterPro" id="IPR015947">
    <property type="entry name" value="PUA-like_sf"/>
</dbReference>
<dbReference type="PROSITE" id="PS51015">
    <property type="entry name" value="YDG"/>
    <property type="match status" value="1"/>
</dbReference>
<reference evidence="4 5" key="1">
    <citation type="submission" date="2018-03" db="EMBL/GenBank/DDBJ databases">
        <title>Genomes of Pezizomycetes fungi and the evolution of truffles.</title>
        <authorList>
            <person name="Murat C."/>
            <person name="Payen T."/>
            <person name="Noel B."/>
            <person name="Kuo A."/>
            <person name="Martin F.M."/>
        </authorList>
    </citation>
    <scope>NUCLEOTIDE SEQUENCE [LARGE SCALE GENOMIC DNA]</scope>
    <source>
        <strain evidence="4">091103-1</strain>
    </source>
</reference>
<dbReference type="Gene3D" id="2.30.280.10">
    <property type="entry name" value="SRA-YDG"/>
    <property type="match status" value="1"/>
</dbReference>
<dbReference type="SUPFAM" id="SSF88697">
    <property type="entry name" value="PUA domain-like"/>
    <property type="match status" value="1"/>
</dbReference>
<dbReference type="InterPro" id="IPR036987">
    <property type="entry name" value="SRA-YDG_sf"/>
</dbReference>
<dbReference type="GO" id="GO:0061630">
    <property type="term" value="F:ubiquitin protein ligase activity"/>
    <property type="evidence" value="ECO:0007669"/>
    <property type="project" value="TreeGrafter"/>
</dbReference>
<organism evidence="4 5">
    <name type="scientific">Tuber magnatum</name>
    <name type="common">white Piedmont truffle</name>
    <dbReference type="NCBI Taxonomy" id="42249"/>
    <lineage>
        <taxon>Eukaryota</taxon>
        <taxon>Fungi</taxon>
        <taxon>Dikarya</taxon>
        <taxon>Ascomycota</taxon>
        <taxon>Pezizomycotina</taxon>
        <taxon>Pezizomycetes</taxon>
        <taxon>Pezizales</taxon>
        <taxon>Tuberaceae</taxon>
        <taxon>Tuber</taxon>
    </lineage>
</organism>
<proteinExistence type="predicted"/>
<keyword evidence="5" id="KW-1185">Reference proteome</keyword>
<dbReference type="GO" id="GO:0044027">
    <property type="term" value="P:negative regulation of gene expression via chromosomal CpG island methylation"/>
    <property type="evidence" value="ECO:0007669"/>
    <property type="project" value="TreeGrafter"/>
</dbReference>
<dbReference type="OrthoDB" id="2270193at2759"/>
<sequence length="346" mass="39109">MSNMTEGSSAAHRNIYRDGTFKQRQLMKWRWAIQSRHHHAVMNGATAISTEDIIFLDTLLTTLSFYRWVGNDFNLTKIGRAVRYLTDETLFGDDLSNKAKILLERWDNSNFAPGPIEDLFDEDDFSSDDREDSDSADEGVVGSATYRHVMRGIDVVTSANGRKTYMLDRRFDKRPADVFGANGLTVGDWWPFQICALRDGAHGSRMGGIYGRVNSGAYSIVISGGYEETDRDYGDRILYTGSRGEIVPGSQQVVPLTNATLSLIKSFQTREAVRVLRSSKCNSKWAPAVGIRYDGLYRVMTYEIEEDHEGNPYYQFELQRILGQESINTSRPNANERADFARVTGR</sequence>
<accession>A0A317SCI1</accession>
<dbReference type="InterPro" id="IPR045134">
    <property type="entry name" value="UHRF1/2-like"/>
</dbReference>
<keyword evidence="1 2" id="KW-0539">Nucleus</keyword>
<dbReference type="Proteomes" id="UP000246991">
    <property type="component" value="Unassembled WGS sequence"/>
</dbReference>
<dbReference type="SMART" id="SM00466">
    <property type="entry name" value="SRA"/>
    <property type="match status" value="1"/>
</dbReference>
<evidence type="ECO:0000256" key="2">
    <source>
        <dbReference type="PROSITE-ProRule" id="PRU00358"/>
    </source>
</evidence>
<dbReference type="Pfam" id="PF02182">
    <property type="entry name" value="SAD_SRA"/>
    <property type="match status" value="1"/>
</dbReference>
<gene>
    <name evidence="4" type="ORF">C7212DRAFT_348078</name>
</gene>
<comment type="caution">
    <text evidence="4">The sequence shown here is derived from an EMBL/GenBank/DDBJ whole genome shotgun (WGS) entry which is preliminary data.</text>
</comment>
<comment type="subcellular location">
    <subcellularLocation>
        <location evidence="2">Nucleus</location>
    </subcellularLocation>
</comment>